<dbReference type="InterPro" id="IPR011014">
    <property type="entry name" value="MscS_channel_TM-2"/>
</dbReference>
<comment type="caution">
    <text evidence="10">The sequence shown here is derived from an EMBL/GenBank/DDBJ whole genome shotgun (WGS) entry which is preliminary data.</text>
</comment>
<dbReference type="SUPFAM" id="SSF82861">
    <property type="entry name" value="Mechanosensitive channel protein MscS (YggB), transmembrane region"/>
    <property type="match status" value="1"/>
</dbReference>
<proteinExistence type="inferred from homology"/>
<evidence type="ECO:0000256" key="4">
    <source>
        <dbReference type="ARBA" id="ARBA00022692"/>
    </source>
</evidence>
<evidence type="ECO:0000256" key="2">
    <source>
        <dbReference type="ARBA" id="ARBA00008017"/>
    </source>
</evidence>
<keyword evidence="6 7" id="KW-0472">Membrane</keyword>
<dbReference type="SUPFAM" id="SSF50182">
    <property type="entry name" value="Sm-like ribonucleoproteins"/>
    <property type="match status" value="1"/>
</dbReference>
<dbReference type="GO" id="GO:0005886">
    <property type="term" value="C:plasma membrane"/>
    <property type="evidence" value="ECO:0007669"/>
    <property type="project" value="UniProtKB-SubCell"/>
</dbReference>
<dbReference type="Gene3D" id="3.30.70.100">
    <property type="match status" value="1"/>
</dbReference>
<comment type="subcellular location">
    <subcellularLocation>
        <location evidence="1">Cell membrane</location>
        <topology evidence="1">Multi-pass membrane protein</topology>
    </subcellularLocation>
</comment>
<evidence type="ECO:0000259" key="8">
    <source>
        <dbReference type="Pfam" id="PF00924"/>
    </source>
</evidence>
<evidence type="ECO:0000256" key="3">
    <source>
        <dbReference type="ARBA" id="ARBA00022475"/>
    </source>
</evidence>
<dbReference type="InterPro" id="IPR023408">
    <property type="entry name" value="MscS_beta-dom_sf"/>
</dbReference>
<evidence type="ECO:0000313" key="11">
    <source>
        <dbReference type="Proteomes" id="UP000237640"/>
    </source>
</evidence>
<dbReference type="InterPro" id="IPR052702">
    <property type="entry name" value="MscS-like_channel"/>
</dbReference>
<accession>A0A2T0M972</accession>
<dbReference type="RefSeq" id="WP_106145371.1">
    <property type="nucleotide sequence ID" value="NZ_PVYX01000002.1"/>
</dbReference>
<dbReference type="Gene3D" id="1.10.287.1260">
    <property type="match status" value="1"/>
</dbReference>
<dbReference type="InterPro" id="IPR006685">
    <property type="entry name" value="MscS_channel_2nd"/>
</dbReference>
<evidence type="ECO:0000256" key="6">
    <source>
        <dbReference type="ARBA" id="ARBA00023136"/>
    </source>
</evidence>
<dbReference type="EMBL" id="PVYX01000002">
    <property type="protein sequence ID" value="PRX54054.1"/>
    <property type="molecule type" value="Genomic_DNA"/>
</dbReference>
<dbReference type="Pfam" id="PF21082">
    <property type="entry name" value="MS_channel_3rd"/>
    <property type="match status" value="1"/>
</dbReference>
<sequence>MQDGTEEIKEIIQEDIWGSVKEFLNWGIHIGEGEKSIHLTLGLLLLLTVSIVATKLLLKWSRYLVTRKMEPEDKQKFSSVFKFVNYVIYLIVVLLTLSGAGIDITLIITASAVLFVGLGLALQEFFKDILGGIFIIIDKSLQVGDIVEVDGKVGKVFEIKLRTTRALTRDDKVVVIPNHKFISDIVYNYTQNHRTTRESVHVGVAYGSDVELVTRLLEESVQEHKKVLKKPVPFVLFNDFGDSALLFSINYFINDSFVDPRIKSDIRYSINKKFKENNVIIPFPQRDIHIFQHQKPQKNTDADNP</sequence>
<feature type="domain" description="Mechanosensitive ion channel MscS" evidence="8">
    <location>
        <begin position="125"/>
        <end position="190"/>
    </location>
</feature>
<gene>
    <name evidence="10" type="ORF">CLV81_2450</name>
</gene>
<feature type="transmembrane region" description="Helical" evidence="7">
    <location>
        <begin position="79"/>
        <end position="98"/>
    </location>
</feature>
<feature type="domain" description="Mechanosensitive ion channel MscS C-terminal" evidence="9">
    <location>
        <begin position="200"/>
        <end position="281"/>
    </location>
</feature>
<comment type="similarity">
    <text evidence="2">Belongs to the MscS (TC 1.A.23) family.</text>
</comment>
<keyword evidence="5 7" id="KW-1133">Transmembrane helix</keyword>
<evidence type="ECO:0000256" key="5">
    <source>
        <dbReference type="ARBA" id="ARBA00022989"/>
    </source>
</evidence>
<reference evidence="10 11" key="1">
    <citation type="submission" date="2018-03" db="EMBL/GenBank/DDBJ databases">
        <title>Genomic Encyclopedia of Archaeal and Bacterial Type Strains, Phase II (KMG-II): from individual species to whole genera.</title>
        <authorList>
            <person name="Goeker M."/>
        </authorList>
    </citation>
    <scope>NUCLEOTIDE SEQUENCE [LARGE SCALE GENOMIC DNA]</scope>
    <source>
        <strain evidence="10 11">DSM 25027</strain>
    </source>
</reference>
<feature type="transmembrane region" description="Helical" evidence="7">
    <location>
        <begin position="37"/>
        <end position="58"/>
    </location>
</feature>
<dbReference type="Proteomes" id="UP000237640">
    <property type="component" value="Unassembled WGS sequence"/>
</dbReference>
<dbReference type="Pfam" id="PF00924">
    <property type="entry name" value="MS_channel_2nd"/>
    <property type="match status" value="1"/>
</dbReference>
<evidence type="ECO:0000256" key="7">
    <source>
        <dbReference type="SAM" id="Phobius"/>
    </source>
</evidence>
<evidence type="ECO:0000259" key="9">
    <source>
        <dbReference type="Pfam" id="PF21082"/>
    </source>
</evidence>
<dbReference type="InterPro" id="IPR011066">
    <property type="entry name" value="MscS_channel_C_sf"/>
</dbReference>
<dbReference type="InterPro" id="IPR010920">
    <property type="entry name" value="LSM_dom_sf"/>
</dbReference>
<keyword evidence="4 7" id="KW-0812">Transmembrane</keyword>
<organism evidence="10 11">
    <name type="scientific">Flagellimonas meridianipacifica</name>
    <dbReference type="NCBI Taxonomy" id="1080225"/>
    <lineage>
        <taxon>Bacteria</taxon>
        <taxon>Pseudomonadati</taxon>
        <taxon>Bacteroidota</taxon>
        <taxon>Flavobacteriia</taxon>
        <taxon>Flavobacteriales</taxon>
        <taxon>Flavobacteriaceae</taxon>
        <taxon>Flagellimonas</taxon>
    </lineage>
</organism>
<dbReference type="PANTHER" id="PTHR30347:SF1">
    <property type="entry name" value="MECHANOSENSITIVE CHANNEL MSCK"/>
    <property type="match status" value="1"/>
</dbReference>
<dbReference type="AlphaFoldDB" id="A0A2T0M972"/>
<keyword evidence="11" id="KW-1185">Reference proteome</keyword>
<dbReference type="GO" id="GO:0008381">
    <property type="term" value="F:mechanosensitive monoatomic ion channel activity"/>
    <property type="evidence" value="ECO:0007669"/>
    <property type="project" value="UniProtKB-ARBA"/>
</dbReference>
<keyword evidence="3" id="KW-1003">Cell membrane</keyword>
<feature type="transmembrane region" description="Helical" evidence="7">
    <location>
        <begin position="104"/>
        <end position="122"/>
    </location>
</feature>
<dbReference type="PANTHER" id="PTHR30347">
    <property type="entry name" value="POTASSIUM CHANNEL RELATED"/>
    <property type="match status" value="1"/>
</dbReference>
<evidence type="ECO:0000256" key="1">
    <source>
        <dbReference type="ARBA" id="ARBA00004651"/>
    </source>
</evidence>
<dbReference type="SUPFAM" id="SSF82689">
    <property type="entry name" value="Mechanosensitive channel protein MscS (YggB), C-terminal domain"/>
    <property type="match status" value="1"/>
</dbReference>
<dbReference type="InterPro" id="IPR049278">
    <property type="entry name" value="MS_channel_C"/>
</dbReference>
<dbReference type="OrthoDB" id="9809206at2"/>
<dbReference type="Gene3D" id="2.30.30.60">
    <property type="match status" value="1"/>
</dbReference>
<name>A0A2T0M972_9FLAO</name>
<evidence type="ECO:0000313" key="10">
    <source>
        <dbReference type="EMBL" id="PRX54054.1"/>
    </source>
</evidence>
<protein>
    <submittedName>
        <fullName evidence="10">Mechanosensitive ion channel-like protein</fullName>
    </submittedName>
</protein>